<evidence type="ECO:0000313" key="4">
    <source>
        <dbReference type="Proteomes" id="UP000488956"/>
    </source>
</evidence>
<gene>
    <name evidence="2" type="ORF">PF010_g27079</name>
    <name evidence="1" type="ORF">PF011_g26710</name>
</gene>
<dbReference type="PANTHER" id="PTHR37558">
    <property type="entry name" value="HTH CENPB-TYPE DOMAIN-CONTAINING PROTEIN"/>
    <property type="match status" value="1"/>
</dbReference>
<proteinExistence type="predicted"/>
<dbReference type="Proteomes" id="UP000488956">
    <property type="component" value="Unassembled WGS sequence"/>
</dbReference>
<comment type="caution">
    <text evidence="1">The sequence shown here is derived from an EMBL/GenBank/DDBJ whole genome shotgun (WGS) entry which is preliminary data.</text>
</comment>
<evidence type="ECO:0000313" key="3">
    <source>
        <dbReference type="Proteomes" id="UP000460718"/>
    </source>
</evidence>
<dbReference type="Proteomes" id="UP000460718">
    <property type="component" value="Unassembled WGS sequence"/>
</dbReference>
<dbReference type="AlphaFoldDB" id="A0A6A3HJ72"/>
<protein>
    <recommendedName>
        <fullName evidence="5">Myb-like domain-containing protein</fullName>
    </recommendedName>
</protein>
<dbReference type="PANTHER" id="PTHR37558:SF1">
    <property type="entry name" value="HTH CENPB-TYPE DOMAIN-CONTAINING PROTEIN"/>
    <property type="match status" value="1"/>
</dbReference>
<evidence type="ECO:0008006" key="5">
    <source>
        <dbReference type="Google" id="ProtNLM"/>
    </source>
</evidence>
<dbReference type="EMBL" id="QXFX01003539">
    <property type="protein sequence ID" value="KAE9068409.1"/>
    <property type="molecule type" value="Genomic_DNA"/>
</dbReference>
<reference evidence="3 4" key="1">
    <citation type="submission" date="2018-09" db="EMBL/GenBank/DDBJ databases">
        <title>Genomic investigation of the strawberry pathogen Phytophthora fragariae indicates pathogenicity is determined by transcriptional variation in three key races.</title>
        <authorList>
            <person name="Adams T.M."/>
            <person name="Armitage A.D."/>
            <person name="Sobczyk M.K."/>
            <person name="Bates H.J."/>
            <person name="Dunwell J.M."/>
            <person name="Nellist C.F."/>
            <person name="Harrison R.J."/>
        </authorList>
    </citation>
    <scope>NUCLEOTIDE SEQUENCE [LARGE SCALE GENOMIC DNA]</scope>
    <source>
        <strain evidence="2 4">ONT-3</strain>
        <strain evidence="1 3">SCRP245</strain>
    </source>
</reference>
<accession>A0A6A3HJ72</accession>
<evidence type="ECO:0000313" key="1">
    <source>
        <dbReference type="EMBL" id="KAE8969681.1"/>
    </source>
</evidence>
<dbReference type="EMBL" id="QXFW01003623">
    <property type="protein sequence ID" value="KAE8969681.1"/>
    <property type="molecule type" value="Genomic_DNA"/>
</dbReference>
<sequence>MPPRPELAEPRKRKNFTENDDILLLKQVIADEPFRHGCGKVMDKWDKVAEVLLSSPAFSRETLAGKTAQNRTTLLLDAAKKKNAAEARLSGVEVTLSEKEALAKALLETMAEYRHDRVLKKAVEAQKAEIAEAAGETVRKLAVERLKRPAAEDGESPTKGTKLVKIVGILAEYKEKELPAKKEQWKAERADRIALERERLVVERQRQIDNQRLIEELAVLTKKYHVGVVVAAMLRNHITRFWFVVDPLIL</sequence>
<organism evidence="1 3">
    <name type="scientific">Phytophthora fragariae</name>
    <dbReference type="NCBI Taxonomy" id="53985"/>
    <lineage>
        <taxon>Eukaryota</taxon>
        <taxon>Sar</taxon>
        <taxon>Stramenopiles</taxon>
        <taxon>Oomycota</taxon>
        <taxon>Peronosporomycetes</taxon>
        <taxon>Peronosporales</taxon>
        <taxon>Peronosporaceae</taxon>
        <taxon>Phytophthora</taxon>
    </lineage>
</organism>
<evidence type="ECO:0000313" key="2">
    <source>
        <dbReference type="EMBL" id="KAE9068409.1"/>
    </source>
</evidence>
<name>A0A6A3HJ72_9STRA</name>